<dbReference type="InterPro" id="IPR005144">
    <property type="entry name" value="ATP-cone_dom"/>
</dbReference>
<evidence type="ECO:0000256" key="7">
    <source>
        <dbReference type="ARBA" id="ARBA00023163"/>
    </source>
</evidence>
<evidence type="ECO:0000256" key="2">
    <source>
        <dbReference type="ARBA" id="ARBA00022723"/>
    </source>
</evidence>
<comment type="similarity">
    <text evidence="8">Belongs to the NrdR family.</text>
</comment>
<keyword evidence="8" id="KW-0862">Zinc</keyword>
<dbReference type="GO" id="GO:0045892">
    <property type="term" value="P:negative regulation of DNA-templated transcription"/>
    <property type="evidence" value="ECO:0007669"/>
    <property type="project" value="UniProtKB-UniRule"/>
</dbReference>
<dbReference type="InterPro" id="IPR003796">
    <property type="entry name" value="RNR_NrdR-like"/>
</dbReference>
<dbReference type="InterPro" id="IPR055173">
    <property type="entry name" value="NrdR-like_N"/>
</dbReference>
<evidence type="ECO:0000256" key="6">
    <source>
        <dbReference type="ARBA" id="ARBA00023125"/>
    </source>
</evidence>
<dbReference type="GO" id="GO:0005524">
    <property type="term" value="F:ATP binding"/>
    <property type="evidence" value="ECO:0007669"/>
    <property type="project" value="UniProtKB-UniRule"/>
</dbReference>
<dbReference type="PANTHER" id="PTHR30455">
    <property type="entry name" value="TRANSCRIPTIONAL REPRESSOR NRDR"/>
    <property type="match status" value="1"/>
</dbReference>
<dbReference type="Pfam" id="PF22811">
    <property type="entry name" value="Zn_ribbon_NrdR"/>
    <property type="match status" value="1"/>
</dbReference>
<keyword evidence="1 8" id="KW-0678">Repressor</keyword>
<keyword evidence="3 8" id="KW-0547">Nucleotide-binding</keyword>
<gene>
    <name evidence="8" type="primary">nrdR</name>
    <name evidence="10" type="ORF">A4Z71_04080</name>
</gene>
<keyword evidence="6 8" id="KW-0238">DNA-binding</keyword>
<evidence type="ECO:0000256" key="5">
    <source>
        <dbReference type="ARBA" id="ARBA00023015"/>
    </source>
</evidence>
<accession>A0A1D9DZC1</accession>
<dbReference type="HAMAP" id="MF_00440">
    <property type="entry name" value="NrdR"/>
    <property type="match status" value="1"/>
</dbReference>
<dbReference type="PROSITE" id="PS51161">
    <property type="entry name" value="ATP_CONE"/>
    <property type="match status" value="1"/>
</dbReference>
<dbReference type="Pfam" id="PF03477">
    <property type="entry name" value="ATP-cone"/>
    <property type="match status" value="1"/>
</dbReference>
<evidence type="ECO:0000256" key="8">
    <source>
        <dbReference type="HAMAP-Rule" id="MF_00440"/>
    </source>
</evidence>
<protein>
    <recommendedName>
        <fullName evidence="8">Transcriptional repressor NrdR</fullName>
    </recommendedName>
</protein>
<proteinExistence type="inferred from homology"/>
<evidence type="ECO:0000259" key="9">
    <source>
        <dbReference type="PROSITE" id="PS51161"/>
    </source>
</evidence>
<dbReference type="OrthoDB" id="9807461at2"/>
<keyword evidence="5 8" id="KW-0805">Transcription regulation</keyword>
<keyword evidence="4 8" id="KW-0067">ATP-binding</keyword>
<evidence type="ECO:0000256" key="3">
    <source>
        <dbReference type="ARBA" id="ARBA00022741"/>
    </source>
</evidence>
<sequence length="150" mass="16826">MYCPFCRFPDSRVTDSRTSDDGSSIRRRRQCPECGMRFSTTETASLTVVKRSGVIEAFSRDKIVSGVRKACQGRPVSEADLAMLAQKVEETVRSSGASQIEAHDIGLAILEPLRLLDEVAFMRFASVYQGWESLEDFETAISKLRSNREH</sequence>
<dbReference type="GO" id="GO:0003677">
    <property type="term" value="F:DNA binding"/>
    <property type="evidence" value="ECO:0007669"/>
    <property type="project" value="UniProtKB-KW"/>
</dbReference>
<dbReference type="KEGG" id="rpla:A4Z71_04080"/>
<keyword evidence="7 8" id="KW-0804">Transcription</keyword>
<reference evidence="10 11" key="1">
    <citation type="journal article" date="2016" name="Biochim. Biophys. Acta">
        <title>Photochemical characterization of actinorhodopsin and its functional existence in the natural host.</title>
        <authorList>
            <person name="Nakamura S."/>
            <person name="Kikukawa T."/>
            <person name="Tamogami J."/>
            <person name="Kamiya M."/>
            <person name="Aizawa T."/>
            <person name="Hahn M.W."/>
            <person name="Ihara K."/>
            <person name="Kamo N."/>
            <person name="Demura M."/>
        </authorList>
    </citation>
    <scope>NUCLEOTIDE SEQUENCE [LARGE SCALE GENOMIC DNA]</scope>
    <source>
        <strain evidence="10 11">MWH-Dar1</strain>
    </source>
</reference>
<evidence type="ECO:0000256" key="4">
    <source>
        <dbReference type="ARBA" id="ARBA00022840"/>
    </source>
</evidence>
<keyword evidence="2 8" id="KW-0479">Metal-binding</keyword>
<keyword evidence="11" id="KW-1185">Reference proteome</keyword>
<keyword evidence="8" id="KW-0863">Zinc-finger</keyword>
<feature type="zinc finger region" evidence="8">
    <location>
        <begin position="3"/>
        <end position="34"/>
    </location>
</feature>
<dbReference type="PANTHER" id="PTHR30455:SF2">
    <property type="entry name" value="TRANSCRIPTIONAL REPRESSOR NRDR"/>
    <property type="match status" value="1"/>
</dbReference>
<evidence type="ECO:0000313" key="10">
    <source>
        <dbReference type="EMBL" id="AOY56154.1"/>
    </source>
</evidence>
<organism evidence="10 11">
    <name type="scientific">Candidatus Rhodoluna planktonica</name>
    <dbReference type="NCBI Taxonomy" id="535712"/>
    <lineage>
        <taxon>Bacteria</taxon>
        <taxon>Bacillati</taxon>
        <taxon>Actinomycetota</taxon>
        <taxon>Actinomycetes</taxon>
        <taxon>Micrococcales</taxon>
        <taxon>Microbacteriaceae</taxon>
        <taxon>Luna cluster</taxon>
        <taxon>Luna-1 subcluster</taxon>
        <taxon>Rhodoluna</taxon>
    </lineage>
</organism>
<dbReference type="AlphaFoldDB" id="A0A1D9DZC1"/>
<dbReference type="RefSeq" id="WP_070954665.1">
    <property type="nucleotide sequence ID" value="NZ_CP015208.1"/>
</dbReference>
<comment type="function">
    <text evidence="8">Negatively regulates transcription of bacterial ribonucleotide reductase nrd genes and operons by binding to NrdR-boxes.</text>
</comment>
<dbReference type="GO" id="GO:0008270">
    <property type="term" value="F:zinc ion binding"/>
    <property type="evidence" value="ECO:0007669"/>
    <property type="project" value="UniProtKB-UniRule"/>
</dbReference>
<dbReference type="NCBIfam" id="TIGR00244">
    <property type="entry name" value="transcriptional regulator NrdR"/>
    <property type="match status" value="1"/>
</dbReference>
<name>A0A1D9DZC1_9MICO</name>
<dbReference type="EMBL" id="CP015208">
    <property type="protein sequence ID" value="AOY56154.1"/>
    <property type="molecule type" value="Genomic_DNA"/>
</dbReference>
<evidence type="ECO:0000256" key="1">
    <source>
        <dbReference type="ARBA" id="ARBA00022491"/>
    </source>
</evidence>
<evidence type="ECO:0000313" key="11">
    <source>
        <dbReference type="Proteomes" id="UP000243784"/>
    </source>
</evidence>
<comment type="cofactor">
    <cofactor evidence="8">
        <name>Zn(2+)</name>
        <dbReference type="ChEBI" id="CHEBI:29105"/>
    </cofactor>
    <text evidence="8">Binds 1 zinc ion.</text>
</comment>
<feature type="domain" description="ATP-cone" evidence="9">
    <location>
        <begin position="46"/>
        <end position="136"/>
    </location>
</feature>
<dbReference type="Proteomes" id="UP000243784">
    <property type="component" value="Chromosome"/>
</dbReference>
<dbReference type="STRING" id="535712.A4Z71_04080"/>